<dbReference type="PRINTS" id="PR00722">
    <property type="entry name" value="CHYMOTRYPSIN"/>
</dbReference>
<dbReference type="PANTHER" id="PTHR24252">
    <property type="entry name" value="ACROSIN-RELATED"/>
    <property type="match status" value="1"/>
</dbReference>
<dbReference type="PANTHER" id="PTHR24252:SF7">
    <property type="entry name" value="HYALIN"/>
    <property type="match status" value="1"/>
</dbReference>
<keyword evidence="3" id="KW-0732">Signal</keyword>
<dbReference type="AlphaFoldDB" id="A0A7M5X248"/>
<organism evidence="5 6">
    <name type="scientific">Clytia hemisphaerica</name>
    <dbReference type="NCBI Taxonomy" id="252671"/>
    <lineage>
        <taxon>Eukaryota</taxon>
        <taxon>Metazoa</taxon>
        <taxon>Cnidaria</taxon>
        <taxon>Hydrozoa</taxon>
        <taxon>Hydroidolina</taxon>
        <taxon>Leptothecata</taxon>
        <taxon>Obeliida</taxon>
        <taxon>Clytiidae</taxon>
        <taxon>Clytia</taxon>
    </lineage>
</organism>
<proteinExistence type="predicted"/>
<evidence type="ECO:0000313" key="5">
    <source>
        <dbReference type="EnsemblMetazoa" id="CLYHEMP016596.2"/>
    </source>
</evidence>
<dbReference type="InterPro" id="IPR009003">
    <property type="entry name" value="Peptidase_S1_PA"/>
</dbReference>
<dbReference type="OrthoDB" id="5965507at2759"/>
<dbReference type="InterPro" id="IPR018114">
    <property type="entry name" value="TRYPSIN_HIS"/>
</dbReference>
<keyword evidence="6" id="KW-1185">Reference proteome</keyword>
<evidence type="ECO:0000256" key="1">
    <source>
        <dbReference type="ARBA" id="ARBA00023157"/>
    </source>
</evidence>
<dbReference type="PROSITE" id="PS00135">
    <property type="entry name" value="TRYPSIN_SER"/>
    <property type="match status" value="1"/>
</dbReference>
<dbReference type="GO" id="GO:0006508">
    <property type="term" value="P:proteolysis"/>
    <property type="evidence" value="ECO:0007669"/>
    <property type="project" value="UniProtKB-KW"/>
</dbReference>
<dbReference type="CDD" id="cd00190">
    <property type="entry name" value="Tryp_SPc"/>
    <property type="match status" value="1"/>
</dbReference>
<dbReference type="PROSITE" id="PS51257">
    <property type="entry name" value="PROKAR_LIPOPROTEIN"/>
    <property type="match status" value="1"/>
</dbReference>
<evidence type="ECO:0000313" key="6">
    <source>
        <dbReference type="Proteomes" id="UP000594262"/>
    </source>
</evidence>
<dbReference type="EnsemblMetazoa" id="CLYHEMT016596.2">
    <property type="protein sequence ID" value="CLYHEMP016596.2"/>
    <property type="gene ID" value="CLYHEMG016596"/>
</dbReference>
<evidence type="ECO:0000259" key="4">
    <source>
        <dbReference type="PROSITE" id="PS50240"/>
    </source>
</evidence>
<dbReference type="SMART" id="SM00020">
    <property type="entry name" value="Tryp_SPc"/>
    <property type="match status" value="1"/>
</dbReference>
<dbReference type="FunFam" id="2.40.10.10:FF:000181">
    <property type="entry name" value="Chymotrypsinogen A"/>
    <property type="match status" value="1"/>
</dbReference>
<keyword evidence="2" id="KW-0645">Protease</keyword>
<feature type="domain" description="Peptidase S1" evidence="4">
    <location>
        <begin position="114"/>
        <end position="350"/>
    </location>
</feature>
<dbReference type="PROSITE" id="PS50240">
    <property type="entry name" value="TRYPSIN_DOM"/>
    <property type="match status" value="1"/>
</dbReference>
<dbReference type="Gene3D" id="2.40.10.10">
    <property type="entry name" value="Trypsin-like serine proteases"/>
    <property type="match status" value="1"/>
</dbReference>
<keyword evidence="2" id="KW-0378">Hydrolase</keyword>
<dbReference type="SMART" id="SM00254">
    <property type="entry name" value="ShKT"/>
    <property type="match status" value="2"/>
</dbReference>
<accession>A0A7M5X248</accession>
<dbReference type="InterPro" id="IPR033116">
    <property type="entry name" value="TRYPSIN_SER"/>
</dbReference>
<dbReference type="PROSITE" id="PS00134">
    <property type="entry name" value="TRYPSIN_HIS"/>
    <property type="match status" value="1"/>
</dbReference>
<dbReference type="InterPro" id="IPR043504">
    <property type="entry name" value="Peptidase_S1_PA_chymotrypsin"/>
</dbReference>
<dbReference type="InterPro" id="IPR001314">
    <property type="entry name" value="Peptidase_S1A"/>
</dbReference>
<evidence type="ECO:0000256" key="2">
    <source>
        <dbReference type="RuleBase" id="RU363034"/>
    </source>
</evidence>
<evidence type="ECO:0000256" key="3">
    <source>
        <dbReference type="SAM" id="SignalP"/>
    </source>
</evidence>
<dbReference type="InterPro" id="IPR003582">
    <property type="entry name" value="ShKT_dom"/>
</dbReference>
<protein>
    <recommendedName>
        <fullName evidence="4">Peptidase S1 domain-containing protein</fullName>
    </recommendedName>
</protein>
<name>A0A7M5X248_9CNID</name>
<dbReference type="Proteomes" id="UP000594262">
    <property type="component" value="Unplaced"/>
</dbReference>
<keyword evidence="2" id="KW-0720">Serine protease</keyword>
<dbReference type="Pfam" id="PF00089">
    <property type="entry name" value="Trypsin"/>
    <property type="match status" value="1"/>
</dbReference>
<reference evidence="5" key="1">
    <citation type="submission" date="2021-01" db="UniProtKB">
        <authorList>
            <consortium name="EnsemblMetazoa"/>
        </authorList>
    </citation>
    <scope>IDENTIFICATION</scope>
</reference>
<keyword evidence="1" id="KW-1015">Disulfide bond</keyword>
<dbReference type="GO" id="GO:0004252">
    <property type="term" value="F:serine-type endopeptidase activity"/>
    <property type="evidence" value="ECO:0007669"/>
    <property type="project" value="InterPro"/>
</dbReference>
<dbReference type="InterPro" id="IPR001254">
    <property type="entry name" value="Trypsin_dom"/>
</dbReference>
<feature type="chain" id="PRO_5029452184" description="Peptidase S1 domain-containing protein" evidence="3">
    <location>
        <begin position="17"/>
        <end position="352"/>
    </location>
</feature>
<dbReference type="SUPFAM" id="SSF50494">
    <property type="entry name" value="Trypsin-like serine proteases"/>
    <property type="match status" value="1"/>
</dbReference>
<feature type="signal peptide" evidence="3">
    <location>
        <begin position="1"/>
        <end position="16"/>
    </location>
</feature>
<sequence length="352" mass="38076">MLKLLVALGLVAAAAAACVDKSHCKADWYRYCQGTKWVRDDCPNVCKLCNGGGNGGSSCNDKSHCKSEWQKYCAATKWVRDDCPKLCGKCSGGNGGNGGNKGQCGISKVSQGRVVNGQEAQPGAWPWIVSLQSSSGFHFCGGSILTPNWILTASHCVDRNKNNPGYFNVVVGAHDKTQRESTQQRSIGKRVIMHPNYGQGGALNADVALIELRTPLRLNDRVVRACMPQQGVYPQAGKNCYIAGWGTTTHPGNSPNRLQQAKLPVVGTPHRGCHNNREVVCVGLGFGKQSDGKQHPNACRGDSGGPLMCQQSNGSWTVEGVASYVYTYCKYYTAYAPVNKYLPWIKQYVPNL</sequence>